<evidence type="ECO:0000256" key="1">
    <source>
        <dbReference type="SAM" id="MobiDB-lite"/>
    </source>
</evidence>
<dbReference type="STRING" id="641147.HMPREF9021_02703"/>
<dbReference type="EMBL" id="ADCY02000075">
    <property type="protein sequence ID" value="EJZ50059.1"/>
    <property type="molecule type" value="Genomic_DNA"/>
</dbReference>
<dbReference type="NCBIfam" id="TIGR00616">
    <property type="entry name" value="rect"/>
    <property type="match status" value="1"/>
</dbReference>
<dbReference type="InterPro" id="IPR004590">
    <property type="entry name" value="ssDNA_annealing_RecT"/>
</dbReference>
<name>U6Q1A0_9NEIS</name>
<proteinExistence type="predicted"/>
<organism evidence="2 4">
    <name type="scientific">Simonsiella muelleri ATCC 29453</name>
    <dbReference type="NCBI Taxonomy" id="641147"/>
    <lineage>
        <taxon>Bacteria</taxon>
        <taxon>Pseudomonadati</taxon>
        <taxon>Pseudomonadota</taxon>
        <taxon>Betaproteobacteria</taxon>
        <taxon>Neisseriales</taxon>
        <taxon>Neisseriaceae</taxon>
        <taxon>Simonsiella</taxon>
    </lineage>
</organism>
<dbReference type="GO" id="GO:0003677">
    <property type="term" value="F:DNA binding"/>
    <property type="evidence" value="ECO:0007669"/>
    <property type="project" value="InterPro"/>
</dbReference>
<dbReference type="OrthoDB" id="5124088at2"/>
<reference evidence="2 4" key="1">
    <citation type="submission" date="2010-03" db="EMBL/GenBank/DDBJ databases">
        <authorList>
            <consortium name="The Broad Institute Genome Sequencing Platform"/>
            <person name="Ward D."/>
            <person name="Earl A."/>
            <person name="Feldgarden M."/>
            <person name="Gevers D."/>
            <person name="Young S."/>
            <person name="Zeng Q."/>
            <person name="Koehrsen M."/>
            <person name="Alvarado L."/>
            <person name="Berlin A.M."/>
            <person name="Borenstein D."/>
            <person name="Chapman S.B."/>
            <person name="Chen Z."/>
            <person name="Engels R."/>
            <person name="Freedman E."/>
            <person name="Gellesch M."/>
            <person name="Goldberg J."/>
            <person name="Griggs A."/>
            <person name="Gujja S."/>
            <person name="Heilman E.R."/>
            <person name="Heiman D.I."/>
            <person name="Hepburn T.A."/>
            <person name="Howarth C."/>
            <person name="Jen D."/>
            <person name="Larson L."/>
            <person name="Mehta T."/>
            <person name="Park D."/>
            <person name="Pearson M."/>
            <person name="Richards J."/>
            <person name="Roberts A."/>
            <person name="Saif S."/>
            <person name="Shea T.D."/>
            <person name="Shenoy N."/>
            <person name="Sisk P."/>
            <person name="Stolte C."/>
            <person name="Sykes S.N."/>
            <person name="Walk T."/>
            <person name="White J."/>
            <person name="Yandava C."/>
            <person name="Izard J."/>
            <person name="Baranova O.V."/>
            <person name="Blanton J.M."/>
            <person name="Tanner A.C."/>
            <person name="Dewhirst F."/>
            <person name="Haas B."/>
            <person name="Nusbaum C."/>
            <person name="Birren B."/>
        </authorList>
    </citation>
    <scope>NUCLEOTIDE SEQUENCE [LARGE SCALE GENOMIC DNA]</scope>
    <source>
        <strain evidence="2 4">ATCC 29453</strain>
    </source>
</reference>
<dbReference type="Pfam" id="PF03837">
    <property type="entry name" value="RecT"/>
    <property type="match status" value="1"/>
</dbReference>
<feature type="region of interest" description="Disordered" evidence="1">
    <location>
        <begin position="280"/>
        <end position="303"/>
    </location>
</feature>
<comment type="caution">
    <text evidence="2">The sequence shown here is derived from an EMBL/GenBank/DDBJ whole genome shotgun (WGS) entry which is preliminary data.</text>
</comment>
<dbReference type="HOGENOM" id="CLU_071046_1_0_4"/>
<dbReference type="eggNOG" id="COG3723">
    <property type="taxonomic scope" value="Bacteria"/>
</dbReference>
<dbReference type="InterPro" id="IPR018330">
    <property type="entry name" value="RecT_fam"/>
</dbReference>
<sequence>MTNTTALKAAAKGNLQTQTAPRDLKAMLASPNIIKRLEEIIGKNTGSFCASLIQICNSNSMLQQAEPNTVISAAIVAATLNLPINNALGFAYIVPFRNNKAGVTEAQFQIGYKGLIQLAMRSGQIKRLVTTEIYAEQIISRNPIKGYEFDFDVLPKKTEAPAGFYAYMELINGFIAEVFMTVEEIQSHASRYSQTYRKGYGVWKDNFDEMAKKTVMKQLLSKYAPMSIELQRATLADQSVIQQIPESDNVIDAAYSYPDNSAEVFEVEQESKSAGIKEAEADFKDATSTESSTESIQTDGLLL</sequence>
<dbReference type="GO" id="GO:0006259">
    <property type="term" value="P:DNA metabolic process"/>
    <property type="evidence" value="ECO:0007669"/>
    <property type="project" value="InterPro"/>
</dbReference>
<protein>
    <submittedName>
        <fullName evidence="2">Phage RecT family recombinase</fullName>
    </submittedName>
</protein>
<evidence type="ECO:0000313" key="2">
    <source>
        <dbReference type="EMBL" id="EJZ50047.1"/>
    </source>
</evidence>
<dbReference type="RefSeq" id="WP_002643117.1">
    <property type="nucleotide sequence ID" value="NZ_CP019448.1"/>
</dbReference>
<accession>U6Q1A0</accession>
<gene>
    <name evidence="3" type="ORF">HMPREF9021_02703</name>
    <name evidence="2" type="ORF">HMPREF9021_02710</name>
</gene>
<dbReference type="EMBL" id="ADCY02000077">
    <property type="protein sequence ID" value="EJZ50047.1"/>
    <property type="molecule type" value="Genomic_DNA"/>
</dbReference>
<dbReference type="KEGG" id="smur:BWP33_07725"/>
<evidence type="ECO:0000313" key="3">
    <source>
        <dbReference type="EMBL" id="EJZ50059.1"/>
    </source>
</evidence>
<reference evidence="2 4" key="2">
    <citation type="submission" date="2011-10" db="EMBL/GenBank/DDBJ databases">
        <title>The Genome Sequence of Simonsiella muelleri ATCC 29453.</title>
        <authorList>
            <consortium name="The Broad Institute Genome Sequencing Platform"/>
            <consortium name="The Broad Institute Genome Sequencing Center for Infectious Disease"/>
            <person name="Earl A."/>
            <person name="Ward D."/>
            <person name="Feldgarden M."/>
            <person name="Gevers D."/>
            <person name="Izard J."/>
            <person name="Baranova O.V."/>
            <person name="Blanton J.M."/>
            <person name="Tanner A.C."/>
            <person name="Dewhirst F."/>
            <person name="Young S.K."/>
            <person name="Zeng Q."/>
            <person name="Gargeya S."/>
            <person name="Fitzgerald M."/>
            <person name="Haas B."/>
            <person name="Abouelleil A."/>
            <person name="Alvarado L."/>
            <person name="Arachchi H.M."/>
            <person name="Berlin A."/>
            <person name="Brown A."/>
            <person name="Chapman S.B."/>
            <person name="Chen Z."/>
            <person name="Dunbar C."/>
            <person name="Freedman E."/>
            <person name="Gearin G."/>
            <person name="Goldberg J."/>
            <person name="Griggs A."/>
            <person name="Gujja S."/>
            <person name="Heiman D."/>
            <person name="Howarth C."/>
            <person name="Larson L."/>
            <person name="Lui A."/>
            <person name="MacDonald P.J.P."/>
            <person name="Montmayeur A."/>
            <person name="Murphy C."/>
            <person name="Neiman D."/>
            <person name="Pearson M."/>
            <person name="Priest M."/>
            <person name="Roberts A."/>
            <person name="Saif S."/>
            <person name="Shea T."/>
            <person name="Shenoy N."/>
            <person name="Sisk P."/>
            <person name="Stolte C."/>
            <person name="Sykes S."/>
            <person name="Wortman J."/>
            <person name="Nusbaum C."/>
            <person name="Birren B."/>
        </authorList>
    </citation>
    <scope>NUCLEOTIDE SEQUENCE [LARGE SCALE GENOMIC DNA]</scope>
    <source>
        <strain evidence="2 4">ATCC 29453</strain>
    </source>
</reference>
<keyword evidence="4" id="KW-1185">Reference proteome</keyword>
<evidence type="ECO:0000313" key="4">
    <source>
        <dbReference type="Proteomes" id="UP000017813"/>
    </source>
</evidence>
<dbReference type="AlphaFoldDB" id="U6Q1A0"/>
<dbReference type="KEGG" id="smur:BWP33_07305"/>
<dbReference type="Proteomes" id="UP000017813">
    <property type="component" value="Unassembled WGS sequence"/>
</dbReference>